<evidence type="ECO:0000256" key="5">
    <source>
        <dbReference type="SAM" id="MobiDB-lite"/>
    </source>
</evidence>
<dbReference type="InterPro" id="IPR036872">
    <property type="entry name" value="CH_dom_sf"/>
</dbReference>
<keyword evidence="4" id="KW-0539">Nucleus</keyword>
<evidence type="ECO:0000256" key="2">
    <source>
        <dbReference type="ARBA" id="ARBA00006255"/>
    </source>
</evidence>
<feature type="compositionally biased region" description="Low complexity" evidence="5">
    <location>
        <begin position="490"/>
        <end position="512"/>
    </location>
</feature>
<evidence type="ECO:0000313" key="7">
    <source>
        <dbReference type="EMBL" id="KAJ8344342.1"/>
    </source>
</evidence>
<dbReference type="EMBL" id="JAINUF010000013">
    <property type="protein sequence ID" value="KAJ8344342.1"/>
    <property type="molecule type" value="Genomic_DNA"/>
</dbReference>
<comment type="subcellular location">
    <subcellularLocation>
        <location evidence="1">Nucleus</location>
    </subcellularLocation>
</comment>
<dbReference type="AlphaFoldDB" id="A0A9Q1ESU9"/>
<accession>A0A9Q1ESU9</accession>
<organism evidence="7 8">
    <name type="scientific">Synaphobranchus kaupii</name>
    <name type="common">Kaup's arrowtooth eel</name>
    <dbReference type="NCBI Taxonomy" id="118154"/>
    <lineage>
        <taxon>Eukaryota</taxon>
        <taxon>Metazoa</taxon>
        <taxon>Chordata</taxon>
        <taxon>Craniata</taxon>
        <taxon>Vertebrata</taxon>
        <taxon>Euteleostomi</taxon>
        <taxon>Actinopterygii</taxon>
        <taxon>Neopterygii</taxon>
        <taxon>Teleostei</taxon>
        <taxon>Anguilliformes</taxon>
        <taxon>Synaphobranchidae</taxon>
        <taxon>Synaphobranchus</taxon>
    </lineage>
</organism>
<protein>
    <recommendedName>
        <fullName evidence="6">Calponin-homology (CH) domain-containing protein</fullName>
    </recommendedName>
</protein>
<feature type="compositionally biased region" description="Polar residues" evidence="5">
    <location>
        <begin position="215"/>
        <end position="231"/>
    </location>
</feature>
<dbReference type="Gene3D" id="1.10.418.10">
    <property type="entry name" value="Calponin-like domain"/>
    <property type="match status" value="1"/>
</dbReference>
<dbReference type="PANTHER" id="PTHR12784">
    <property type="entry name" value="STEERIN"/>
    <property type="match status" value="1"/>
</dbReference>
<feature type="compositionally biased region" description="Polar residues" evidence="5">
    <location>
        <begin position="289"/>
        <end position="306"/>
    </location>
</feature>
<dbReference type="PANTHER" id="PTHR12784:SF6">
    <property type="entry name" value="NEURON NAVIGATOR 2"/>
    <property type="match status" value="1"/>
</dbReference>
<comment type="caution">
    <text evidence="7">The sequence shown here is derived from an EMBL/GenBank/DDBJ whole genome shotgun (WGS) entry which is preliminary data.</text>
</comment>
<feature type="compositionally biased region" description="Gly residues" evidence="5">
    <location>
        <begin position="339"/>
        <end position="351"/>
    </location>
</feature>
<feature type="compositionally biased region" description="Basic and acidic residues" evidence="5">
    <location>
        <begin position="413"/>
        <end position="438"/>
    </location>
</feature>
<feature type="compositionally biased region" description="Low complexity" evidence="5">
    <location>
        <begin position="533"/>
        <end position="556"/>
    </location>
</feature>
<dbReference type="OrthoDB" id="2161974at2759"/>
<keyword evidence="8" id="KW-1185">Reference proteome</keyword>
<feature type="region of interest" description="Disordered" evidence="5">
    <location>
        <begin position="154"/>
        <end position="582"/>
    </location>
</feature>
<dbReference type="SMART" id="SM00033">
    <property type="entry name" value="CH"/>
    <property type="match status" value="1"/>
</dbReference>
<feature type="compositionally biased region" description="Polar residues" evidence="5">
    <location>
        <begin position="154"/>
        <end position="163"/>
    </location>
</feature>
<dbReference type="GO" id="GO:0022008">
    <property type="term" value="P:neurogenesis"/>
    <property type="evidence" value="ECO:0007669"/>
    <property type="project" value="InterPro"/>
</dbReference>
<evidence type="ECO:0000256" key="4">
    <source>
        <dbReference type="ARBA" id="ARBA00023242"/>
    </source>
</evidence>
<dbReference type="Pfam" id="PF00307">
    <property type="entry name" value="CH"/>
    <property type="match status" value="1"/>
</dbReference>
<evidence type="ECO:0000256" key="1">
    <source>
        <dbReference type="ARBA" id="ARBA00004123"/>
    </source>
</evidence>
<feature type="compositionally biased region" description="Pro residues" evidence="5">
    <location>
        <begin position="311"/>
        <end position="320"/>
    </location>
</feature>
<keyword evidence="3" id="KW-0175">Coiled coil</keyword>
<proteinExistence type="inferred from homology"/>
<dbReference type="SUPFAM" id="SSF47576">
    <property type="entry name" value="Calponin-homology domain, CH-domain"/>
    <property type="match status" value="1"/>
</dbReference>
<dbReference type="FunFam" id="1.10.418.10:FF:000018">
    <property type="entry name" value="Neuron navigator 2"/>
    <property type="match status" value="1"/>
</dbReference>
<evidence type="ECO:0000256" key="3">
    <source>
        <dbReference type="ARBA" id="ARBA00023054"/>
    </source>
</evidence>
<feature type="domain" description="Calponin-homology (CH)" evidence="6">
    <location>
        <begin position="43"/>
        <end position="150"/>
    </location>
</feature>
<feature type="compositionally biased region" description="Polar residues" evidence="5">
    <location>
        <begin position="559"/>
        <end position="582"/>
    </location>
</feature>
<dbReference type="GO" id="GO:0005634">
    <property type="term" value="C:nucleus"/>
    <property type="evidence" value="ECO:0007669"/>
    <property type="project" value="UniProtKB-SubCell"/>
</dbReference>
<feature type="compositionally biased region" description="Basic and acidic residues" evidence="5">
    <location>
        <begin position="446"/>
        <end position="468"/>
    </location>
</feature>
<dbReference type="InterPro" id="IPR039041">
    <property type="entry name" value="Nav/unc-53"/>
</dbReference>
<feature type="compositionally biased region" description="Polar residues" evidence="5">
    <location>
        <begin position="173"/>
        <end position="182"/>
    </location>
</feature>
<evidence type="ECO:0000259" key="6">
    <source>
        <dbReference type="PROSITE" id="PS50021"/>
    </source>
</evidence>
<dbReference type="CDD" id="cd21285">
    <property type="entry name" value="CH_NAV2"/>
    <property type="match status" value="1"/>
</dbReference>
<sequence length="594" mass="62848">MPALVRRRAEAPNRIPAATPRPGMALSAALRAPVRGHSQLYCEHYKTIYTDWANHYLAKSGHKRLIKDLQQDVTDGVLLAEIIQVIANEKIADINGCPKSRSQMIENIDACLSFLAAKGVNVQGLSAEEIRNGNLKAILGLFFSLSRYKQQQAQKHPLQTSVPCQAGTPPHGTAQTQSQVHTPSAHMQKAQAEMQSRLPGPSTRMAAAGSESKPRGSTSTGNRRSQSFNNIDKSKPAPAPASTQDKEPSEGDSTQTPGMTEHAQSPGPISTSSSAIPQPSSTSKPWRSKSLSIKHSATSSMLSVKQQDPPVEAPPKPTPAPQKSMLEKFKLFNSKGGSKSSGGGPPTGGVRDGPSLPGVKERAEAGSNTDPLEEMEGNTRPLNGTSSPKIALRGIAQRTFSRALTAKKSSPKVPEKDKPKDKDKAKEKDKDKAKEGSKRLSVNSEKGAEPREEPKEELVPIQETEPKKTSKIASFIPKGGKAGSAKKEGSAPAHSGIPKPGSKASGTGKGSTAPPPGKDGERPRSVRLGGGLALLKGQLDGRNSSSTSSLASEQASDAGATQTTASNTMSVQLPQPLQQYSHPNTATVAPFMYR</sequence>
<evidence type="ECO:0000313" key="8">
    <source>
        <dbReference type="Proteomes" id="UP001152622"/>
    </source>
</evidence>
<comment type="similarity">
    <text evidence="2">Belongs to the Nav/unc-53 family.</text>
</comment>
<dbReference type="InterPro" id="IPR001715">
    <property type="entry name" value="CH_dom"/>
</dbReference>
<reference evidence="7" key="1">
    <citation type="journal article" date="2023" name="Science">
        <title>Genome structures resolve the early diversification of teleost fishes.</title>
        <authorList>
            <person name="Parey E."/>
            <person name="Louis A."/>
            <person name="Montfort J."/>
            <person name="Bouchez O."/>
            <person name="Roques C."/>
            <person name="Iampietro C."/>
            <person name="Lluch J."/>
            <person name="Castinel A."/>
            <person name="Donnadieu C."/>
            <person name="Desvignes T."/>
            <person name="Floi Bucao C."/>
            <person name="Jouanno E."/>
            <person name="Wen M."/>
            <person name="Mejri S."/>
            <person name="Dirks R."/>
            <person name="Jansen H."/>
            <person name="Henkel C."/>
            <person name="Chen W.J."/>
            <person name="Zahm M."/>
            <person name="Cabau C."/>
            <person name="Klopp C."/>
            <person name="Thompson A.W."/>
            <person name="Robinson-Rechavi M."/>
            <person name="Braasch I."/>
            <person name="Lecointre G."/>
            <person name="Bobe J."/>
            <person name="Postlethwait J.H."/>
            <person name="Berthelot C."/>
            <person name="Roest Crollius H."/>
            <person name="Guiguen Y."/>
        </authorList>
    </citation>
    <scope>NUCLEOTIDE SEQUENCE</scope>
    <source>
        <strain evidence="7">WJC10195</strain>
    </source>
</reference>
<name>A0A9Q1ESU9_SYNKA</name>
<gene>
    <name evidence="7" type="ORF">SKAU_G00316710</name>
</gene>
<dbReference type="Proteomes" id="UP001152622">
    <property type="component" value="Chromosome 13"/>
</dbReference>
<feature type="compositionally biased region" description="Low complexity" evidence="5">
    <location>
        <begin position="268"/>
        <end position="283"/>
    </location>
</feature>
<dbReference type="PROSITE" id="PS50021">
    <property type="entry name" value="CH"/>
    <property type="match status" value="1"/>
</dbReference>